<evidence type="ECO:0000256" key="5">
    <source>
        <dbReference type="ARBA" id="ARBA00023295"/>
    </source>
</evidence>
<reference evidence="7" key="1">
    <citation type="submission" date="2014-01" db="EMBL/GenBank/DDBJ databases">
        <authorList>
            <person name="Aslett M."/>
        </authorList>
    </citation>
    <scope>NUCLEOTIDE SEQUENCE</scope>
</reference>
<keyword evidence="4 6" id="KW-0378">Hydrolase</keyword>
<evidence type="ECO:0000313" key="8">
    <source>
        <dbReference type="Proteomes" id="UP000030665"/>
    </source>
</evidence>
<dbReference type="SUPFAM" id="SSF48208">
    <property type="entry name" value="Six-hairpin glycosidases"/>
    <property type="match status" value="2"/>
</dbReference>
<evidence type="ECO:0000256" key="4">
    <source>
        <dbReference type="ARBA" id="ARBA00022801"/>
    </source>
</evidence>
<keyword evidence="8" id="KW-1185">Reference proteome</keyword>
<protein>
    <recommendedName>
        <fullName evidence="3 6">Trehalase</fullName>
        <ecNumber evidence="2 6">3.2.1.28</ecNumber>
    </recommendedName>
    <alternativeName>
        <fullName evidence="6">Alpha-trehalose glucohydrolase</fullName>
    </alternativeName>
</protein>
<accession>A0A077Z8P0</accession>
<dbReference type="InterPro" id="IPR018232">
    <property type="entry name" value="Glyco_hydro_37_CS"/>
</dbReference>
<evidence type="ECO:0000256" key="2">
    <source>
        <dbReference type="ARBA" id="ARBA00012757"/>
    </source>
</evidence>
<name>A0A077Z8P0_TRITR</name>
<dbReference type="PROSITE" id="PS00928">
    <property type="entry name" value="TREHALASE_2"/>
    <property type="match status" value="1"/>
</dbReference>
<dbReference type="GO" id="GO:0005993">
    <property type="term" value="P:trehalose catabolic process"/>
    <property type="evidence" value="ECO:0007669"/>
    <property type="project" value="TreeGrafter"/>
</dbReference>
<sequence>MDGKLARSSISDSDVFCHGPLLEAVQLSGMFEDSKHFVDMSLRYSPSTTLGAFLHLPNKTDPAVLKKFVENFFDEPGSELEPCDPVDWHPRPESFKLIRDPYYRLWAQMIHQKWLKLCRKVKQDVLQNPNRYSLIVVPRPFIVPGGRFLELYYWDAYWIIKGLLASEMYSTAKDTIINLVDMVDRFGFVPNGGRIYYLDRSQPPLLTSCVYDYFNTTGDMELLQQVLPLLEKEYQFWLRERTVPYGFIKSDPIRLFQYRTKVNQPRSEAYKEDLRVTAHLKRQMWSDIAAACESGWDFTSRWFGRVGPHRLSLRSVRTSRIAPVDLNAFMCGNDLMLGKLYRAAGNPIVAKQHERNYEAAKKIMYQVFWDPIDQIWYDVDLDSGMRVPAYYGSNLIPLFTRCFDDEPFVEQSVMKYLQEKDVLNMPHGLPTSLTWTDEQWDRPNGWAPLNHMVIEGLRRSQNPEVQEVAFELAKKWLELNFGVFLRTGGKMFEKYNVENGYTAGGGGEYDVQEGFGWTNGVALDLLLTYGHRLTVPIIPSSFQSSDIFCHGPLLDAVQRARLFKDSKYFVDMTLRHDPLIVMEAFISVQNKSDPEELRRFMDNNFDRPGSELEICTPSDWTPRPKSFDVIKDPHYRFWAYTVHQKWLILCRMVKDEVHKNPNHYSLIPVKRPFIIPGGRFLEYYYWDAYWIIKGLLASGMYNTAKDMILNLVSMVERFGFVPNGGRIYFLNRSQPPFLAACVNDYYSATKDLGFVQFVLPILEKEYQFWVRERMIPFKTGEGESIRLYQYKAKGDRPRAESYRWDFSSRWFGNTGPYRDTLRAIRTTRLVPVDLNAIMCANDRMLSEMYELVGDAKMADEHRRSYETGKQIMMNLFWDPEDKIWYDIDLDTNKKVHRYYLSNVVPLYARCFDNDTDELRKSVLNYLEKTGALKVRYGLPNSLMWTDEQWDHPNSWAPSQHMLIEGLRGSSNPEIQEKTFQIAKKWLELNYRVFLRTGGKMFEKYNVENGFTPGGGGEYDVQEGFGWSNGAALDLLLKYGDRLAVPFAPADPA</sequence>
<dbReference type="Pfam" id="PF01204">
    <property type="entry name" value="Trehalase"/>
    <property type="match status" value="3"/>
</dbReference>
<comment type="similarity">
    <text evidence="1 6">Belongs to the glycosyl hydrolase 37 family.</text>
</comment>
<dbReference type="PANTHER" id="PTHR23403">
    <property type="entry name" value="TREHALASE"/>
    <property type="match status" value="1"/>
</dbReference>
<dbReference type="InterPro" id="IPR001661">
    <property type="entry name" value="Glyco_hydro_37"/>
</dbReference>
<dbReference type="STRING" id="36087.A0A077Z8P0"/>
<comment type="catalytic activity">
    <reaction evidence="6">
        <text>alpha,alpha-trehalose + H2O = alpha-D-glucose + beta-D-glucose</text>
        <dbReference type="Rhea" id="RHEA:32675"/>
        <dbReference type="ChEBI" id="CHEBI:15377"/>
        <dbReference type="ChEBI" id="CHEBI:15903"/>
        <dbReference type="ChEBI" id="CHEBI:16551"/>
        <dbReference type="ChEBI" id="CHEBI:17925"/>
        <dbReference type="EC" id="3.2.1.28"/>
    </reaction>
</comment>
<gene>
    <name evidence="7" type="ORF">TTRE_0000429201</name>
</gene>
<dbReference type="PRINTS" id="PR00744">
    <property type="entry name" value="GLHYDRLASE37"/>
</dbReference>
<dbReference type="OrthoDB" id="3542292at2759"/>
<reference evidence="7" key="2">
    <citation type="submission" date="2014-03" db="EMBL/GenBank/DDBJ databases">
        <title>The whipworm genome and dual-species transcriptomics of an intimate host-pathogen interaction.</title>
        <authorList>
            <person name="Foth B.J."/>
            <person name="Tsai I.J."/>
            <person name="Reid A.J."/>
            <person name="Bancroft A.J."/>
            <person name="Nichol S."/>
            <person name="Tracey A."/>
            <person name="Holroyd N."/>
            <person name="Cotton J.A."/>
            <person name="Stanley E.J."/>
            <person name="Zarowiecki M."/>
            <person name="Liu J.Z."/>
            <person name="Huckvale T."/>
            <person name="Cooper P.J."/>
            <person name="Grencis R.K."/>
            <person name="Berriman M."/>
        </authorList>
    </citation>
    <scope>NUCLEOTIDE SEQUENCE [LARGE SCALE GENOMIC DNA]</scope>
</reference>
<dbReference type="EC" id="3.2.1.28" evidence="2 6"/>
<evidence type="ECO:0000313" key="7">
    <source>
        <dbReference type="EMBL" id="CDW56018.1"/>
    </source>
</evidence>
<keyword evidence="5 6" id="KW-0326">Glycosidase</keyword>
<dbReference type="Gene3D" id="1.50.10.10">
    <property type="match status" value="3"/>
</dbReference>
<dbReference type="GO" id="GO:0004555">
    <property type="term" value="F:alpha,alpha-trehalase activity"/>
    <property type="evidence" value="ECO:0007669"/>
    <property type="project" value="UniProtKB-EC"/>
</dbReference>
<dbReference type="Proteomes" id="UP000030665">
    <property type="component" value="Unassembled WGS sequence"/>
</dbReference>
<dbReference type="InterPro" id="IPR012341">
    <property type="entry name" value="6hp_glycosidase-like_sf"/>
</dbReference>
<evidence type="ECO:0000256" key="3">
    <source>
        <dbReference type="ARBA" id="ARBA00019905"/>
    </source>
</evidence>
<dbReference type="PROSITE" id="PS00927">
    <property type="entry name" value="TREHALASE_1"/>
    <property type="match status" value="2"/>
</dbReference>
<dbReference type="EMBL" id="HG806002">
    <property type="protein sequence ID" value="CDW56018.1"/>
    <property type="molecule type" value="Genomic_DNA"/>
</dbReference>
<evidence type="ECO:0000256" key="1">
    <source>
        <dbReference type="ARBA" id="ARBA00005615"/>
    </source>
</evidence>
<dbReference type="AlphaFoldDB" id="A0A077Z8P0"/>
<organism evidence="7 8">
    <name type="scientific">Trichuris trichiura</name>
    <name type="common">Whipworm</name>
    <name type="synonym">Trichocephalus trichiurus</name>
    <dbReference type="NCBI Taxonomy" id="36087"/>
    <lineage>
        <taxon>Eukaryota</taxon>
        <taxon>Metazoa</taxon>
        <taxon>Ecdysozoa</taxon>
        <taxon>Nematoda</taxon>
        <taxon>Enoplea</taxon>
        <taxon>Dorylaimia</taxon>
        <taxon>Trichinellida</taxon>
        <taxon>Trichuridae</taxon>
        <taxon>Trichuris</taxon>
    </lineage>
</organism>
<proteinExistence type="inferred from homology"/>
<dbReference type="InterPro" id="IPR008928">
    <property type="entry name" value="6-hairpin_glycosidase_sf"/>
</dbReference>
<dbReference type="PANTHER" id="PTHR23403:SF12">
    <property type="entry name" value="TREHALASE"/>
    <property type="match status" value="1"/>
</dbReference>
<evidence type="ECO:0000256" key="6">
    <source>
        <dbReference type="RuleBase" id="RU361180"/>
    </source>
</evidence>